<dbReference type="Gene3D" id="3.40.710.10">
    <property type="entry name" value="DD-peptidase/beta-lactamase superfamily"/>
    <property type="match status" value="1"/>
</dbReference>
<evidence type="ECO:0000256" key="9">
    <source>
        <dbReference type="RuleBase" id="RU004016"/>
    </source>
</evidence>
<protein>
    <recommendedName>
        <fullName evidence="10">Peptidase S11 D-alanyl-D-alanine carboxypeptidase A N-terminal domain-containing protein</fullName>
    </recommendedName>
</protein>
<evidence type="ECO:0000256" key="8">
    <source>
        <dbReference type="PIRSR" id="PIRSR618044-2"/>
    </source>
</evidence>
<dbReference type="InterPro" id="IPR001967">
    <property type="entry name" value="Peptidase_S11_N"/>
</dbReference>
<dbReference type="GO" id="GO:0009002">
    <property type="term" value="F:serine-type D-Ala-D-Ala carboxypeptidase activity"/>
    <property type="evidence" value="ECO:0007669"/>
    <property type="project" value="InterPro"/>
</dbReference>
<keyword evidence="6" id="KW-0961">Cell wall biogenesis/degradation</keyword>
<dbReference type="InterPro" id="IPR018044">
    <property type="entry name" value="Peptidase_S11"/>
</dbReference>
<evidence type="ECO:0000259" key="10">
    <source>
        <dbReference type="Pfam" id="PF00768"/>
    </source>
</evidence>
<keyword evidence="3" id="KW-0378">Hydrolase</keyword>
<feature type="active site" description="Acyl-ester intermediate" evidence="7">
    <location>
        <position position="114"/>
    </location>
</feature>
<evidence type="ECO:0000256" key="6">
    <source>
        <dbReference type="ARBA" id="ARBA00023316"/>
    </source>
</evidence>
<evidence type="ECO:0000256" key="5">
    <source>
        <dbReference type="ARBA" id="ARBA00022984"/>
    </source>
</evidence>
<dbReference type="SUPFAM" id="SSF56601">
    <property type="entry name" value="beta-lactamase/transpeptidase-like"/>
    <property type="match status" value="1"/>
</dbReference>
<dbReference type="Proteomes" id="UP000176504">
    <property type="component" value="Unassembled WGS sequence"/>
</dbReference>
<name>A0A1F4VE85_UNCKA</name>
<dbReference type="PANTHER" id="PTHR21581">
    <property type="entry name" value="D-ALANYL-D-ALANINE CARBOXYPEPTIDASE"/>
    <property type="match status" value="1"/>
</dbReference>
<accession>A0A1F4VE85</accession>
<organism evidence="11 12">
    <name type="scientific">candidate division WWE3 bacterium RIFCSPLOWO2_01_FULL_41_18</name>
    <dbReference type="NCBI Taxonomy" id="1802625"/>
    <lineage>
        <taxon>Bacteria</taxon>
        <taxon>Katanobacteria</taxon>
    </lineage>
</organism>
<dbReference type="PRINTS" id="PR00725">
    <property type="entry name" value="DADACBPTASE1"/>
</dbReference>
<evidence type="ECO:0000256" key="2">
    <source>
        <dbReference type="ARBA" id="ARBA00022729"/>
    </source>
</evidence>
<evidence type="ECO:0000313" key="12">
    <source>
        <dbReference type="Proteomes" id="UP000176504"/>
    </source>
</evidence>
<dbReference type="InterPro" id="IPR012338">
    <property type="entry name" value="Beta-lactam/transpept-like"/>
</dbReference>
<dbReference type="AlphaFoldDB" id="A0A1F4VE85"/>
<keyword evidence="4" id="KW-0133">Cell shape</keyword>
<proteinExistence type="inferred from homology"/>
<comment type="similarity">
    <text evidence="1 9">Belongs to the peptidase S11 family.</text>
</comment>
<feature type="active site" description="Proton acceptor" evidence="7">
    <location>
        <position position="117"/>
    </location>
</feature>
<dbReference type="EMBL" id="MEVI01000003">
    <property type="protein sequence ID" value="OGC55250.1"/>
    <property type="molecule type" value="Genomic_DNA"/>
</dbReference>
<evidence type="ECO:0000256" key="1">
    <source>
        <dbReference type="ARBA" id="ARBA00007164"/>
    </source>
</evidence>
<comment type="caution">
    <text evidence="11">The sequence shown here is derived from an EMBL/GenBank/DDBJ whole genome shotgun (WGS) entry which is preliminary data.</text>
</comment>
<dbReference type="PANTHER" id="PTHR21581:SF6">
    <property type="entry name" value="TRAFFICKING PROTEIN PARTICLE COMPLEX SUBUNIT 12"/>
    <property type="match status" value="1"/>
</dbReference>
<keyword evidence="5" id="KW-0573">Peptidoglycan synthesis</keyword>
<evidence type="ECO:0000256" key="3">
    <source>
        <dbReference type="ARBA" id="ARBA00022801"/>
    </source>
</evidence>
<gene>
    <name evidence="11" type="ORF">A3A78_04720</name>
</gene>
<evidence type="ECO:0000256" key="4">
    <source>
        <dbReference type="ARBA" id="ARBA00022960"/>
    </source>
</evidence>
<dbReference type="GO" id="GO:0071555">
    <property type="term" value="P:cell wall organization"/>
    <property type="evidence" value="ECO:0007669"/>
    <property type="project" value="UniProtKB-KW"/>
</dbReference>
<feature type="domain" description="Peptidase S11 D-alanyl-D-alanine carboxypeptidase A N-terminal" evidence="10">
    <location>
        <begin position="81"/>
        <end position="304"/>
    </location>
</feature>
<feature type="binding site" evidence="8">
    <location>
        <position position="275"/>
    </location>
    <ligand>
        <name>substrate</name>
    </ligand>
</feature>
<reference evidence="11 12" key="1">
    <citation type="journal article" date="2016" name="Nat. Commun.">
        <title>Thousands of microbial genomes shed light on interconnected biogeochemical processes in an aquifer system.</title>
        <authorList>
            <person name="Anantharaman K."/>
            <person name="Brown C.T."/>
            <person name="Hug L.A."/>
            <person name="Sharon I."/>
            <person name="Castelle C.J."/>
            <person name="Probst A.J."/>
            <person name="Thomas B.C."/>
            <person name="Singh A."/>
            <person name="Wilkins M.J."/>
            <person name="Karaoz U."/>
            <person name="Brodie E.L."/>
            <person name="Williams K.H."/>
            <person name="Hubbard S.S."/>
            <person name="Banfield J.F."/>
        </authorList>
    </citation>
    <scope>NUCLEOTIDE SEQUENCE [LARGE SCALE GENOMIC DNA]</scope>
</reference>
<sequence>MHNSFKIPALLTVLAAIIFSVLATFKIYREGKLPNILAKASKEESVLANTKTNSDLYRKTLRKFYVLDKDLKFNEPTESAYPIEIKANNALVLDLSEGEILFEKDLKERVPIASLVKIMTTIIALEHKDTEDEMTVSEKAGLTGENSMEITAGETYTLRELLYGLILHSGNDAAVAIAENTAESEENFVEWMNIKAGELGLSDTKFYDASGLNDNSYSTAYDLAKLTRYAMKNPDFKEVVKTLEYEILPTEKHKYIYLYNQTNLLRSYPGVEGVKTGFTEEAGLCLVTYVKYGDKELIGVVLGSSDRKYDMVLMLDYAFEKLGIKADHPLITVQ</sequence>
<dbReference type="Pfam" id="PF00768">
    <property type="entry name" value="Peptidase_S11"/>
    <property type="match status" value="1"/>
</dbReference>
<evidence type="ECO:0000313" key="11">
    <source>
        <dbReference type="EMBL" id="OGC55250.1"/>
    </source>
</evidence>
<dbReference type="GO" id="GO:0009252">
    <property type="term" value="P:peptidoglycan biosynthetic process"/>
    <property type="evidence" value="ECO:0007669"/>
    <property type="project" value="UniProtKB-KW"/>
</dbReference>
<dbReference type="GO" id="GO:0008360">
    <property type="term" value="P:regulation of cell shape"/>
    <property type="evidence" value="ECO:0007669"/>
    <property type="project" value="UniProtKB-KW"/>
</dbReference>
<dbReference type="GO" id="GO:0006508">
    <property type="term" value="P:proteolysis"/>
    <property type="evidence" value="ECO:0007669"/>
    <property type="project" value="InterPro"/>
</dbReference>
<evidence type="ECO:0000256" key="7">
    <source>
        <dbReference type="PIRSR" id="PIRSR618044-1"/>
    </source>
</evidence>
<feature type="active site" evidence="7">
    <location>
        <position position="169"/>
    </location>
</feature>
<keyword evidence="2" id="KW-0732">Signal</keyword>